<name>A0A0A9AIJ9_ARUDO</name>
<accession>A0A0A9AIJ9</accession>
<evidence type="ECO:0000313" key="1">
    <source>
        <dbReference type="EMBL" id="JAD50981.1"/>
    </source>
</evidence>
<reference evidence="1" key="2">
    <citation type="journal article" date="2015" name="Data Brief">
        <title>Shoot transcriptome of the giant reed, Arundo donax.</title>
        <authorList>
            <person name="Barrero R.A."/>
            <person name="Guerrero F.D."/>
            <person name="Moolhuijzen P."/>
            <person name="Goolsby J.A."/>
            <person name="Tidwell J."/>
            <person name="Bellgard S.E."/>
            <person name="Bellgard M.I."/>
        </authorList>
    </citation>
    <scope>NUCLEOTIDE SEQUENCE</scope>
    <source>
        <tissue evidence="1">Shoot tissue taken approximately 20 cm above the soil surface</tissue>
    </source>
</reference>
<protein>
    <submittedName>
        <fullName evidence="1">Uncharacterized protein</fullName>
    </submittedName>
</protein>
<organism evidence="1">
    <name type="scientific">Arundo donax</name>
    <name type="common">Giant reed</name>
    <name type="synonym">Donax arundinaceus</name>
    <dbReference type="NCBI Taxonomy" id="35708"/>
    <lineage>
        <taxon>Eukaryota</taxon>
        <taxon>Viridiplantae</taxon>
        <taxon>Streptophyta</taxon>
        <taxon>Embryophyta</taxon>
        <taxon>Tracheophyta</taxon>
        <taxon>Spermatophyta</taxon>
        <taxon>Magnoliopsida</taxon>
        <taxon>Liliopsida</taxon>
        <taxon>Poales</taxon>
        <taxon>Poaceae</taxon>
        <taxon>PACMAD clade</taxon>
        <taxon>Arundinoideae</taxon>
        <taxon>Arundineae</taxon>
        <taxon>Arundo</taxon>
    </lineage>
</organism>
<sequence length="26" mass="3221">MCCFEIFFRLRVYTSLSMNWFDIGQI</sequence>
<dbReference type="EMBL" id="GBRH01246914">
    <property type="protein sequence ID" value="JAD50981.1"/>
    <property type="molecule type" value="Transcribed_RNA"/>
</dbReference>
<proteinExistence type="predicted"/>
<dbReference type="AlphaFoldDB" id="A0A0A9AIJ9"/>
<reference evidence="1" key="1">
    <citation type="submission" date="2014-09" db="EMBL/GenBank/DDBJ databases">
        <authorList>
            <person name="Magalhaes I.L.F."/>
            <person name="Oliveira U."/>
            <person name="Santos F.R."/>
            <person name="Vidigal T.H.D.A."/>
            <person name="Brescovit A.D."/>
            <person name="Santos A.J."/>
        </authorList>
    </citation>
    <scope>NUCLEOTIDE SEQUENCE</scope>
    <source>
        <tissue evidence="1">Shoot tissue taken approximately 20 cm above the soil surface</tissue>
    </source>
</reference>